<gene>
    <name evidence="2" type="ORF">SAE01_36070</name>
</gene>
<feature type="transmembrane region" description="Helical" evidence="1">
    <location>
        <begin position="6"/>
        <end position="23"/>
    </location>
</feature>
<name>A0A512BGL7_9BACT</name>
<keyword evidence="1" id="KW-0812">Transmembrane</keyword>
<keyword evidence="1" id="KW-0472">Membrane</keyword>
<sequence length="199" mass="23438">MKEKFTVFFMVVLIVGIAVYFSYTNGWYEFRRNTDTPKEFLNPTSTSKENYSRDSIEINNQVKTLIARHKDFFYSKEYFEGTNILIDTIVYSPRLDKLAVLVITKNPASRQLQPAKDKHYYYNGTSYLGVRKGDTISLSWLGPVFTNSMDKSELSNELREACFRTFVSKDTTKEYSYKYNLNDIRFWTSSVWRLIDETN</sequence>
<dbReference type="EMBL" id="BJYT01000016">
    <property type="protein sequence ID" value="GEO11111.1"/>
    <property type="molecule type" value="Genomic_DNA"/>
</dbReference>
<reference evidence="2 3" key="1">
    <citation type="submission" date="2019-07" db="EMBL/GenBank/DDBJ databases">
        <title>Whole genome shotgun sequence of Segetibacter aerophilus NBRC 106135.</title>
        <authorList>
            <person name="Hosoyama A."/>
            <person name="Uohara A."/>
            <person name="Ohji S."/>
            <person name="Ichikawa N."/>
        </authorList>
    </citation>
    <scope>NUCLEOTIDE SEQUENCE [LARGE SCALE GENOMIC DNA]</scope>
    <source>
        <strain evidence="2 3">NBRC 106135</strain>
    </source>
</reference>
<protein>
    <submittedName>
        <fullName evidence="2">Uncharacterized protein</fullName>
    </submittedName>
</protein>
<comment type="caution">
    <text evidence="2">The sequence shown here is derived from an EMBL/GenBank/DDBJ whole genome shotgun (WGS) entry which is preliminary data.</text>
</comment>
<evidence type="ECO:0000256" key="1">
    <source>
        <dbReference type="SAM" id="Phobius"/>
    </source>
</evidence>
<evidence type="ECO:0000313" key="2">
    <source>
        <dbReference type="EMBL" id="GEO11111.1"/>
    </source>
</evidence>
<organism evidence="2 3">
    <name type="scientific">Segetibacter aerophilus</name>
    <dbReference type="NCBI Taxonomy" id="670293"/>
    <lineage>
        <taxon>Bacteria</taxon>
        <taxon>Pseudomonadati</taxon>
        <taxon>Bacteroidota</taxon>
        <taxon>Chitinophagia</taxon>
        <taxon>Chitinophagales</taxon>
        <taxon>Chitinophagaceae</taxon>
        <taxon>Segetibacter</taxon>
    </lineage>
</organism>
<accession>A0A512BGL7</accession>
<keyword evidence="3" id="KW-1185">Reference proteome</keyword>
<dbReference type="AlphaFoldDB" id="A0A512BGL7"/>
<dbReference type="Proteomes" id="UP000321513">
    <property type="component" value="Unassembled WGS sequence"/>
</dbReference>
<evidence type="ECO:0000313" key="3">
    <source>
        <dbReference type="Proteomes" id="UP000321513"/>
    </source>
</evidence>
<dbReference type="OrthoDB" id="1382202at2"/>
<proteinExistence type="predicted"/>
<keyword evidence="1" id="KW-1133">Transmembrane helix</keyword>
<dbReference type="RefSeq" id="WP_147205221.1">
    <property type="nucleotide sequence ID" value="NZ_BJYT01000016.1"/>
</dbReference>